<keyword evidence="1" id="KW-0677">Repeat</keyword>
<dbReference type="PROSITE" id="PS50302">
    <property type="entry name" value="PUM"/>
    <property type="match status" value="6"/>
</dbReference>
<comment type="caution">
    <text evidence="6">The sequence shown here is derived from an EMBL/GenBank/DDBJ whole genome shotgun (WGS) entry which is preliminary data.</text>
</comment>
<feature type="repeat" description="Pumilio" evidence="3">
    <location>
        <begin position="558"/>
        <end position="593"/>
    </location>
</feature>
<dbReference type="PANTHER" id="PTHR12537">
    <property type="entry name" value="RNA BINDING PROTEIN PUMILIO-RELATED"/>
    <property type="match status" value="1"/>
</dbReference>
<dbReference type="InterPro" id="IPR033133">
    <property type="entry name" value="PUM-HD"/>
</dbReference>
<dbReference type="Pfam" id="PF00806">
    <property type="entry name" value="PUF"/>
    <property type="match status" value="8"/>
</dbReference>
<feature type="compositionally biased region" description="Polar residues" evidence="4">
    <location>
        <begin position="81"/>
        <end position="96"/>
    </location>
</feature>
<feature type="region of interest" description="Disordered" evidence="4">
    <location>
        <begin position="81"/>
        <end position="200"/>
    </location>
</feature>
<dbReference type="GO" id="GO:0003730">
    <property type="term" value="F:mRNA 3'-UTR binding"/>
    <property type="evidence" value="ECO:0007669"/>
    <property type="project" value="TreeGrafter"/>
</dbReference>
<dbReference type="GO" id="GO:0005737">
    <property type="term" value="C:cytoplasm"/>
    <property type="evidence" value="ECO:0007669"/>
    <property type="project" value="TreeGrafter"/>
</dbReference>
<feature type="region of interest" description="Disordered" evidence="4">
    <location>
        <begin position="377"/>
        <end position="420"/>
    </location>
</feature>
<feature type="compositionally biased region" description="Polar residues" evidence="4">
    <location>
        <begin position="239"/>
        <end position="254"/>
    </location>
</feature>
<comment type="function">
    <text evidence="2">RNA-binding nucleolar protein required for pre-rRNA processing. Involved in production of 18S rRNA and assembly of small ribosomal subunit.</text>
</comment>
<evidence type="ECO:0000256" key="3">
    <source>
        <dbReference type="PROSITE-ProRule" id="PRU00317"/>
    </source>
</evidence>
<feature type="region of interest" description="Disordered" evidence="4">
    <location>
        <begin position="1"/>
        <end position="56"/>
    </location>
</feature>
<feature type="compositionally biased region" description="Polar residues" evidence="4">
    <location>
        <begin position="23"/>
        <end position="56"/>
    </location>
</feature>
<dbReference type="InterPro" id="IPR001313">
    <property type="entry name" value="Pumilio_RNA-bd_rpt"/>
</dbReference>
<feature type="repeat" description="Pumilio" evidence="3">
    <location>
        <begin position="784"/>
        <end position="820"/>
    </location>
</feature>
<evidence type="ECO:0000256" key="4">
    <source>
        <dbReference type="SAM" id="MobiDB-lite"/>
    </source>
</evidence>
<feature type="region of interest" description="Disordered" evidence="4">
    <location>
        <begin position="837"/>
        <end position="909"/>
    </location>
</feature>
<feature type="repeat" description="Pumilio" evidence="3">
    <location>
        <begin position="594"/>
        <end position="629"/>
    </location>
</feature>
<name>A0A2K1QG62_9PEZI</name>
<sequence>MSSMVINRQETGQSNIMRGAGSGTATFRPTAAPDTNNSTASSSNLVGLAGSTTSSQTASKAPLNFLDQGIWGSNSLGFGSGSTRTNGQAAARTGSSALLDDSVSDGWNRNPISNRLLGSPRRPESQAPSRPQTAADSLQQTTGAASLSSTFFPSTRPPTINLNASANHHPKPSYSAGFTSNSTSFGQSEQPPAVYTKFDRPAVPGYTGAALENYVSRSQQGSASQSPAEERRSFISPTFVTHHSMPGSRNSSLPPSRHGEEQQPYEIPPVGRPGPDSYRRQSTPHANVPLGNPSDSLNRATLQFGQMSFGDHRPSQSFSTTNGDFGPSRDNSISDNASSGQYSRRGSRQIESMQSLVPNGFQGYLAGAYTPNAYDQFQPLPPTRVRTDPSYASRDLNGRAGSMSSRESRRDSAQSRDLQMSNAGMSVNANVWGQVDHRLRQYQHVQSQIDPNLAQMMLRNLNAGYMMHPQNMNMLTPYFPAGAMIGVNLGPQRDLDPGHAFRSSLLDDFKNAKATKKHELREIFGHVVEFSGDQGGSRFLQTKMETANSEEKSRIFDEILPECHQLMIDVFGNYVIQRCFELCDQVQKKILAHKMKGHVVALSLQMYGCRVVQKALEHCLNAEKAMLVTELANDVMRCVKDPQGNHVIQCAIQSCPVSMIGFIFDAFRGQVSSLSGHAYGCRVVQRCLEHENPEIQGLVLQELRGSLTALVGDQFGNYVVQSILSKSASPPDVRLILDIVSGNLETFSKHKFASNVVEKCLLFGGDDFHREVVDQMVRGQDRASPQDSMVLSLIKDSYGNYVIQKMCEALNQRDYARFVEVLQPEINKARRMGCGKQVSSIEKKMNRPSGFGHSRRTPTYASRAGSAERTPCLTNSNSAQTSSLSSSVNGDAIEGASNSRKNSVYGIHH</sequence>
<dbReference type="PROSITE" id="PS50303">
    <property type="entry name" value="PUM_HD"/>
    <property type="match status" value="1"/>
</dbReference>
<feature type="compositionally biased region" description="Polar residues" evidence="4">
    <location>
        <begin position="293"/>
        <end position="306"/>
    </location>
</feature>
<dbReference type="InterPro" id="IPR011989">
    <property type="entry name" value="ARM-like"/>
</dbReference>
<feature type="domain" description="PUM-HD" evidence="5">
    <location>
        <begin position="501"/>
        <end position="846"/>
    </location>
</feature>
<evidence type="ECO:0000313" key="6">
    <source>
        <dbReference type="EMBL" id="PNS13870.1"/>
    </source>
</evidence>
<feature type="compositionally biased region" description="Polar residues" evidence="4">
    <location>
        <begin position="126"/>
        <end position="166"/>
    </location>
</feature>
<keyword evidence="7" id="KW-1185">Reference proteome</keyword>
<protein>
    <submittedName>
        <fullName evidence="6">Pumilio 2</fullName>
    </submittedName>
</protein>
<feature type="compositionally biased region" description="Polar residues" evidence="4">
    <location>
        <begin position="315"/>
        <end position="337"/>
    </location>
</feature>
<dbReference type="InterPro" id="IPR016024">
    <property type="entry name" value="ARM-type_fold"/>
</dbReference>
<dbReference type="InParanoid" id="A0A2K1QG62"/>
<dbReference type="EMBL" id="NKHZ01000089">
    <property type="protein sequence ID" value="PNS13870.1"/>
    <property type="molecule type" value="Genomic_DNA"/>
</dbReference>
<dbReference type="STRING" id="2082308.A0A2K1QG62"/>
<gene>
    <name evidence="6" type="ORF">CAC42_1361</name>
</gene>
<dbReference type="AlphaFoldDB" id="A0A2K1QG62"/>
<dbReference type="OrthoDB" id="668540at2759"/>
<dbReference type="SMART" id="SM00025">
    <property type="entry name" value="Pumilio"/>
    <property type="match status" value="8"/>
</dbReference>
<feature type="compositionally biased region" description="Polar residues" evidence="4">
    <location>
        <begin position="176"/>
        <end position="190"/>
    </location>
</feature>
<dbReference type="CDD" id="cd07920">
    <property type="entry name" value="Pumilio"/>
    <property type="match status" value="1"/>
</dbReference>
<feature type="repeat" description="Pumilio" evidence="3">
    <location>
        <begin position="666"/>
        <end position="701"/>
    </location>
</feature>
<dbReference type="PANTHER" id="PTHR12537:SF12">
    <property type="entry name" value="MATERNAL PROTEIN PUMILIO"/>
    <property type="match status" value="1"/>
</dbReference>
<dbReference type="Proteomes" id="UP000243797">
    <property type="component" value="Unassembled WGS sequence"/>
</dbReference>
<reference evidence="6 7" key="1">
    <citation type="submission" date="2017-06" db="EMBL/GenBank/DDBJ databases">
        <title>Draft genome sequence of a variant of Elsinoe murrayae.</title>
        <authorList>
            <person name="Cheng Q."/>
        </authorList>
    </citation>
    <scope>NUCLEOTIDE SEQUENCE [LARGE SCALE GENOMIC DNA]</scope>
    <source>
        <strain evidence="6 7">CQ-2017a</strain>
    </source>
</reference>
<evidence type="ECO:0000256" key="2">
    <source>
        <dbReference type="ARBA" id="ARBA00024893"/>
    </source>
</evidence>
<feature type="compositionally biased region" description="Low complexity" evidence="4">
    <location>
        <begin position="873"/>
        <end position="887"/>
    </location>
</feature>
<feature type="region of interest" description="Disordered" evidence="4">
    <location>
        <begin position="239"/>
        <end position="348"/>
    </location>
</feature>
<dbReference type="GO" id="GO:0000288">
    <property type="term" value="P:nuclear-transcribed mRNA catabolic process, deadenylation-dependent decay"/>
    <property type="evidence" value="ECO:0007669"/>
    <property type="project" value="TreeGrafter"/>
</dbReference>
<feature type="compositionally biased region" description="Polar residues" evidence="4">
    <location>
        <begin position="1"/>
        <end position="16"/>
    </location>
</feature>
<dbReference type="Gene3D" id="1.25.10.10">
    <property type="entry name" value="Leucine-rich Repeat Variant"/>
    <property type="match status" value="1"/>
</dbReference>
<proteinExistence type="predicted"/>
<evidence type="ECO:0000259" key="5">
    <source>
        <dbReference type="PROSITE" id="PS50303"/>
    </source>
</evidence>
<feature type="repeat" description="Pumilio" evidence="3">
    <location>
        <begin position="522"/>
        <end position="557"/>
    </location>
</feature>
<dbReference type="SUPFAM" id="SSF48371">
    <property type="entry name" value="ARM repeat"/>
    <property type="match status" value="1"/>
</dbReference>
<feature type="repeat" description="Pumilio" evidence="3">
    <location>
        <begin position="702"/>
        <end position="738"/>
    </location>
</feature>
<accession>A0A2K1QG62</accession>
<evidence type="ECO:0000313" key="7">
    <source>
        <dbReference type="Proteomes" id="UP000243797"/>
    </source>
</evidence>
<evidence type="ECO:0000256" key="1">
    <source>
        <dbReference type="ARBA" id="ARBA00022737"/>
    </source>
</evidence>
<dbReference type="InterPro" id="IPR033712">
    <property type="entry name" value="Pumilio_RNA-bd"/>
</dbReference>
<organism evidence="6 7">
    <name type="scientific">Sphaceloma murrayae</name>
    <dbReference type="NCBI Taxonomy" id="2082308"/>
    <lineage>
        <taxon>Eukaryota</taxon>
        <taxon>Fungi</taxon>
        <taxon>Dikarya</taxon>
        <taxon>Ascomycota</taxon>
        <taxon>Pezizomycotina</taxon>
        <taxon>Dothideomycetes</taxon>
        <taxon>Dothideomycetidae</taxon>
        <taxon>Myriangiales</taxon>
        <taxon>Elsinoaceae</taxon>
        <taxon>Sphaceloma</taxon>
    </lineage>
</organism>